<protein>
    <submittedName>
        <fullName evidence="6">AcrR family transcriptional regulator</fullName>
    </submittedName>
</protein>
<dbReference type="PANTHER" id="PTHR30055:SF234">
    <property type="entry name" value="HTH-TYPE TRANSCRIPTIONAL REGULATOR BETI"/>
    <property type="match status" value="1"/>
</dbReference>
<accession>A0A7W5Y9W7</accession>
<name>A0A7W5Y9W7_9ACTN</name>
<dbReference type="EMBL" id="JACIBV010000001">
    <property type="protein sequence ID" value="MBB3726308.1"/>
    <property type="molecule type" value="Genomic_DNA"/>
</dbReference>
<evidence type="ECO:0000313" key="7">
    <source>
        <dbReference type="Proteomes" id="UP000579945"/>
    </source>
</evidence>
<organism evidence="6 7">
    <name type="scientific">Nonomuraea dietziae</name>
    <dbReference type="NCBI Taxonomy" id="65515"/>
    <lineage>
        <taxon>Bacteria</taxon>
        <taxon>Bacillati</taxon>
        <taxon>Actinomycetota</taxon>
        <taxon>Actinomycetes</taxon>
        <taxon>Streptosporangiales</taxon>
        <taxon>Streptosporangiaceae</taxon>
        <taxon>Nonomuraea</taxon>
    </lineage>
</organism>
<proteinExistence type="predicted"/>
<dbReference type="SUPFAM" id="SSF46689">
    <property type="entry name" value="Homeodomain-like"/>
    <property type="match status" value="1"/>
</dbReference>
<dbReference type="PROSITE" id="PS50977">
    <property type="entry name" value="HTH_TETR_2"/>
    <property type="match status" value="1"/>
</dbReference>
<dbReference type="GO" id="GO:0000976">
    <property type="term" value="F:transcription cis-regulatory region binding"/>
    <property type="evidence" value="ECO:0007669"/>
    <property type="project" value="TreeGrafter"/>
</dbReference>
<evidence type="ECO:0000256" key="1">
    <source>
        <dbReference type="ARBA" id="ARBA00023015"/>
    </source>
</evidence>
<dbReference type="InterPro" id="IPR050109">
    <property type="entry name" value="HTH-type_TetR-like_transc_reg"/>
</dbReference>
<dbReference type="SUPFAM" id="SSF48498">
    <property type="entry name" value="Tetracyclin repressor-like, C-terminal domain"/>
    <property type="match status" value="1"/>
</dbReference>
<reference evidence="6 7" key="1">
    <citation type="submission" date="2020-08" db="EMBL/GenBank/DDBJ databases">
        <title>Sequencing the genomes of 1000 actinobacteria strains.</title>
        <authorList>
            <person name="Klenk H.-P."/>
        </authorList>
    </citation>
    <scope>NUCLEOTIDE SEQUENCE [LARGE SCALE GENOMIC DNA]</scope>
    <source>
        <strain evidence="6 7">DSM 44320</strain>
    </source>
</reference>
<feature type="domain" description="HTH tetR-type" evidence="5">
    <location>
        <begin position="13"/>
        <end position="71"/>
    </location>
</feature>
<keyword evidence="7" id="KW-1185">Reference proteome</keyword>
<dbReference type="GO" id="GO:0003700">
    <property type="term" value="F:DNA-binding transcription factor activity"/>
    <property type="evidence" value="ECO:0007669"/>
    <property type="project" value="TreeGrafter"/>
</dbReference>
<dbReference type="InterPro" id="IPR009057">
    <property type="entry name" value="Homeodomain-like_sf"/>
</dbReference>
<gene>
    <name evidence="6" type="ORF">FHR33_002168</name>
</gene>
<dbReference type="InterPro" id="IPR001647">
    <property type="entry name" value="HTH_TetR"/>
</dbReference>
<keyword evidence="2 4" id="KW-0238">DNA-binding</keyword>
<dbReference type="GeneID" id="95388677"/>
<evidence type="ECO:0000313" key="6">
    <source>
        <dbReference type="EMBL" id="MBB3726308.1"/>
    </source>
</evidence>
<dbReference type="PANTHER" id="PTHR30055">
    <property type="entry name" value="HTH-TYPE TRANSCRIPTIONAL REGULATOR RUTR"/>
    <property type="match status" value="1"/>
</dbReference>
<dbReference type="Proteomes" id="UP000579945">
    <property type="component" value="Unassembled WGS sequence"/>
</dbReference>
<evidence type="ECO:0000256" key="3">
    <source>
        <dbReference type="ARBA" id="ARBA00023163"/>
    </source>
</evidence>
<dbReference type="RefSeq" id="WP_183645780.1">
    <property type="nucleotide sequence ID" value="NZ_JACIBV010000001.1"/>
</dbReference>
<sequence length="192" mass="20819">MGKTTQPRRADAERNIATILATATRLLCADPGASVAEIAKAAGVGRVTLYGHFPSRESLVDAVLEHAVDHAELALSGLDLEGLPAPEALERLVVSSWEILDRHSRLFVAADRALPAERIRERHSGPLARVERLIVRGRDEGSFRTDLPLSWLVSTFLVVLHNAAGEIEAGRLPREEAAEVLTRTLRSVLVSG</sequence>
<feature type="DNA-binding region" description="H-T-H motif" evidence="4">
    <location>
        <begin position="34"/>
        <end position="53"/>
    </location>
</feature>
<keyword evidence="1" id="KW-0805">Transcription regulation</keyword>
<dbReference type="AlphaFoldDB" id="A0A7W5Y9W7"/>
<evidence type="ECO:0000259" key="5">
    <source>
        <dbReference type="PROSITE" id="PS50977"/>
    </source>
</evidence>
<dbReference type="Gene3D" id="1.10.357.10">
    <property type="entry name" value="Tetracycline Repressor, domain 2"/>
    <property type="match status" value="1"/>
</dbReference>
<dbReference type="Pfam" id="PF00440">
    <property type="entry name" value="TetR_N"/>
    <property type="match status" value="1"/>
</dbReference>
<comment type="caution">
    <text evidence="6">The sequence shown here is derived from an EMBL/GenBank/DDBJ whole genome shotgun (WGS) entry which is preliminary data.</text>
</comment>
<keyword evidence="3" id="KW-0804">Transcription</keyword>
<evidence type="ECO:0000256" key="4">
    <source>
        <dbReference type="PROSITE-ProRule" id="PRU00335"/>
    </source>
</evidence>
<dbReference type="InterPro" id="IPR036271">
    <property type="entry name" value="Tet_transcr_reg_TetR-rel_C_sf"/>
</dbReference>
<evidence type="ECO:0000256" key="2">
    <source>
        <dbReference type="ARBA" id="ARBA00023125"/>
    </source>
</evidence>